<dbReference type="OrthoDB" id="2301619at2759"/>
<protein>
    <submittedName>
        <fullName evidence="2">Uncharacterized protein</fullName>
    </submittedName>
</protein>
<proteinExistence type="predicted"/>
<evidence type="ECO:0000313" key="3">
    <source>
        <dbReference type="Proteomes" id="UP000054107"/>
    </source>
</evidence>
<evidence type="ECO:0000256" key="1">
    <source>
        <dbReference type="SAM" id="MobiDB-lite"/>
    </source>
</evidence>
<evidence type="ECO:0000313" key="2">
    <source>
        <dbReference type="EMBL" id="CEP14220.1"/>
    </source>
</evidence>
<keyword evidence="3" id="KW-1185">Reference proteome</keyword>
<feature type="compositionally biased region" description="Acidic residues" evidence="1">
    <location>
        <begin position="77"/>
        <end position="87"/>
    </location>
</feature>
<accession>A0A0B7NFR3</accession>
<sequence>MDNLFWALVKDNRKRDIIQHWSEKIFSAVKANEVYTDGSVISGAVVNTGYNTNIDPKAKLDSNIDAGTDTCKKDEQDSQDEDEDENDKQEANLTSRETKALVSVCIMLCVSGEIEGDIGYAYLKKQLYSDKQESIPTESLEVCARLVNALRKIIPKKTEPFLVDWFSDKYHSIYC</sequence>
<name>A0A0B7NFR3_9FUNG</name>
<feature type="region of interest" description="Disordered" evidence="1">
    <location>
        <begin position="57"/>
        <end position="93"/>
    </location>
</feature>
<gene>
    <name evidence="2" type="primary">PARPA_08388.1 scaffold 32947</name>
</gene>
<dbReference type="EMBL" id="LN731097">
    <property type="protein sequence ID" value="CEP14220.1"/>
    <property type="molecule type" value="Genomic_DNA"/>
</dbReference>
<dbReference type="AlphaFoldDB" id="A0A0B7NFR3"/>
<reference evidence="2 3" key="1">
    <citation type="submission" date="2014-09" db="EMBL/GenBank/DDBJ databases">
        <authorList>
            <person name="Ellenberger Sabrina"/>
        </authorList>
    </citation>
    <scope>NUCLEOTIDE SEQUENCE [LARGE SCALE GENOMIC DNA]</scope>
    <source>
        <strain evidence="2 3">CBS 412.66</strain>
    </source>
</reference>
<dbReference type="Proteomes" id="UP000054107">
    <property type="component" value="Unassembled WGS sequence"/>
</dbReference>
<organism evidence="2 3">
    <name type="scientific">Parasitella parasitica</name>
    <dbReference type="NCBI Taxonomy" id="35722"/>
    <lineage>
        <taxon>Eukaryota</taxon>
        <taxon>Fungi</taxon>
        <taxon>Fungi incertae sedis</taxon>
        <taxon>Mucoromycota</taxon>
        <taxon>Mucoromycotina</taxon>
        <taxon>Mucoromycetes</taxon>
        <taxon>Mucorales</taxon>
        <taxon>Mucorineae</taxon>
        <taxon>Mucoraceae</taxon>
        <taxon>Parasitella</taxon>
    </lineage>
</organism>